<dbReference type="EMBL" id="JH159153">
    <property type="protein sequence ID" value="EGZ19095.1"/>
    <property type="molecule type" value="Genomic_DNA"/>
</dbReference>
<keyword evidence="1" id="KW-0472">Membrane</keyword>
<feature type="transmembrane region" description="Helical" evidence="1">
    <location>
        <begin position="86"/>
        <end position="107"/>
    </location>
</feature>
<dbReference type="AlphaFoldDB" id="G4Z8R3"/>
<sequence length="718" mass="80635">MSLYVRQKQRGQPGPYRNHARAAEAEGFGPGEFSPTALRFCWFVFLTLHGFCGVYFACTAFGYWVLPGTTFGRWLYFYNLGLDPEHDGTIAIVHGCIALVHGGYLLWMLGWSIQRRSLVFAVYNLFGTPPSSKFGTEERLTHRMWNSYRSFLLKLGLYGVDGPYYDLVLFCREVLETSLQTSQAYRMSLLIPRSELNRGYIGLLVLNCWSTTVVHAVFHGSYTKRRFYAIASDCILDLVTSVGISVAFLALYAAEFDMTIGDFPVYKWYEDVWVMHVISEFQILLVTSWGDLAMRVVFALSMILNMNNMKKLLSTTIQTSPAASSESRRASANRRLSVVHPLHPSVRDLHGSSKPSKLRTVLRLESRLTQTLFLAWGIVILCLHLYAESIAGPHQCRMQVKPWFISEPACSLMILDCYDSNLTGIESEVTAQWSSFDPTSTSGVVIQHCTGFEMPDIVREFSNLKLLKFYNSTIVRWTDSAAVTETHHPNLIMLFLVRVTLPDGQLPAGMAGDDFPHGLADIEICHTNLRSLPEDLDTKWPQLSSIYIEACEFTEVPPSLARLAPYDLSLAMNPITSIPAQLLEGELVFLHIGATPISELPENLTDVSPLQQIRVDNTQVSFFWDWIDPVVKSAGAVLSDVPTTVVASNTPYCAALQRIFDGEQTSFEAQQHYDQSRYLSDASAENWATLRQAVSCDEWPTILYPIASEDKNSGVKTV</sequence>
<dbReference type="KEGG" id="psoj:PHYSODRAFT_496551"/>
<dbReference type="SMR" id="G4Z8R3"/>
<gene>
    <name evidence="2" type="ORF">PHYSODRAFT_496551</name>
</gene>
<feature type="transmembrane region" description="Helical" evidence="1">
    <location>
        <begin position="281"/>
        <end position="304"/>
    </location>
</feature>
<keyword evidence="1" id="KW-0812">Transmembrane</keyword>
<keyword evidence="3" id="KW-1185">Reference proteome</keyword>
<protein>
    <submittedName>
        <fullName evidence="2">Uncharacterized protein</fullName>
    </submittedName>
</protein>
<reference evidence="2 3" key="1">
    <citation type="journal article" date="2006" name="Science">
        <title>Phytophthora genome sequences uncover evolutionary origins and mechanisms of pathogenesis.</title>
        <authorList>
            <person name="Tyler B.M."/>
            <person name="Tripathy S."/>
            <person name="Zhang X."/>
            <person name="Dehal P."/>
            <person name="Jiang R.H."/>
            <person name="Aerts A."/>
            <person name="Arredondo F.D."/>
            <person name="Baxter L."/>
            <person name="Bensasson D."/>
            <person name="Beynon J.L."/>
            <person name="Chapman J."/>
            <person name="Damasceno C.M."/>
            <person name="Dorrance A.E."/>
            <person name="Dou D."/>
            <person name="Dickerman A.W."/>
            <person name="Dubchak I.L."/>
            <person name="Garbelotto M."/>
            <person name="Gijzen M."/>
            <person name="Gordon S.G."/>
            <person name="Govers F."/>
            <person name="Grunwald N.J."/>
            <person name="Huang W."/>
            <person name="Ivors K.L."/>
            <person name="Jones R.W."/>
            <person name="Kamoun S."/>
            <person name="Krampis K."/>
            <person name="Lamour K.H."/>
            <person name="Lee M.K."/>
            <person name="McDonald W.H."/>
            <person name="Medina M."/>
            <person name="Meijer H.J."/>
            <person name="Nordberg E.K."/>
            <person name="Maclean D.J."/>
            <person name="Ospina-Giraldo M.D."/>
            <person name="Morris P.F."/>
            <person name="Phuntumart V."/>
            <person name="Putnam N.H."/>
            <person name="Rash S."/>
            <person name="Rose J.K."/>
            <person name="Sakihama Y."/>
            <person name="Salamov A.A."/>
            <person name="Savidor A."/>
            <person name="Scheuring C.F."/>
            <person name="Smith B.M."/>
            <person name="Sobral B.W."/>
            <person name="Terry A."/>
            <person name="Torto-Alalibo T.A."/>
            <person name="Win J."/>
            <person name="Xu Z."/>
            <person name="Zhang H."/>
            <person name="Grigoriev I.V."/>
            <person name="Rokhsar D.S."/>
            <person name="Boore J.L."/>
        </authorList>
    </citation>
    <scope>NUCLEOTIDE SEQUENCE [LARGE SCALE GENOMIC DNA]</scope>
    <source>
        <strain evidence="2 3">P6497</strain>
    </source>
</reference>
<feature type="transmembrane region" description="Helical" evidence="1">
    <location>
        <begin position="40"/>
        <end position="66"/>
    </location>
</feature>
<dbReference type="Proteomes" id="UP000002640">
    <property type="component" value="Unassembled WGS sequence"/>
</dbReference>
<dbReference type="InParanoid" id="G4Z8R3"/>
<dbReference type="GeneID" id="20657327"/>
<feature type="transmembrane region" description="Helical" evidence="1">
    <location>
        <begin position="234"/>
        <end position="254"/>
    </location>
</feature>
<name>G4Z8R3_PHYSP</name>
<dbReference type="InterPro" id="IPR032675">
    <property type="entry name" value="LRR_dom_sf"/>
</dbReference>
<dbReference type="SUPFAM" id="SSF52058">
    <property type="entry name" value="L domain-like"/>
    <property type="match status" value="1"/>
</dbReference>
<accession>G4Z8R3</accession>
<organism evidence="2 3">
    <name type="scientific">Phytophthora sojae (strain P6497)</name>
    <name type="common">Soybean stem and root rot agent</name>
    <name type="synonym">Phytophthora megasperma f. sp. glycines</name>
    <dbReference type="NCBI Taxonomy" id="1094619"/>
    <lineage>
        <taxon>Eukaryota</taxon>
        <taxon>Sar</taxon>
        <taxon>Stramenopiles</taxon>
        <taxon>Oomycota</taxon>
        <taxon>Peronosporomycetes</taxon>
        <taxon>Peronosporales</taxon>
        <taxon>Peronosporaceae</taxon>
        <taxon>Phytophthora</taxon>
    </lineage>
</organism>
<evidence type="ECO:0000256" key="1">
    <source>
        <dbReference type="SAM" id="Phobius"/>
    </source>
</evidence>
<evidence type="ECO:0000313" key="3">
    <source>
        <dbReference type="Proteomes" id="UP000002640"/>
    </source>
</evidence>
<proteinExistence type="predicted"/>
<evidence type="ECO:0000313" key="2">
    <source>
        <dbReference type="EMBL" id="EGZ19095.1"/>
    </source>
</evidence>
<feature type="transmembrane region" description="Helical" evidence="1">
    <location>
        <begin position="368"/>
        <end position="387"/>
    </location>
</feature>
<keyword evidence="1" id="KW-1133">Transmembrane helix</keyword>
<dbReference type="Gene3D" id="3.80.10.10">
    <property type="entry name" value="Ribonuclease Inhibitor"/>
    <property type="match status" value="1"/>
</dbReference>
<dbReference type="RefSeq" id="XP_009521812.1">
    <property type="nucleotide sequence ID" value="XM_009523517.1"/>
</dbReference>